<dbReference type="Proteomes" id="UP000075324">
    <property type="component" value="Unassembled WGS sequence"/>
</dbReference>
<dbReference type="AlphaFoldDB" id="A0A150MST8"/>
<dbReference type="InterPro" id="IPR044946">
    <property type="entry name" value="Restrct_endonuc_typeI_TRD_sf"/>
</dbReference>
<dbReference type="InterPro" id="IPR000055">
    <property type="entry name" value="Restrct_endonuc_typeI_TRD"/>
</dbReference>
<dbReference type="GO" id="GO:0009035">
    <property type="term" value="F:type I site-specific deoxyribonuclease activity"/>
    <property type="evidence" value="ECO:0007669"/>
    <property type="project" value="UniProtKB-EC"/>
</dbReference>
<dbReference type="EC" id="3.1.21.3" evidence="5"/>
<evidence type="ECO:0000259" key="4">
    <source>
        <dbReference type="Pfam" id="PF01420"/>
    </source>
</evidence>
<comment type="similarity">
    <text evidence="1">Belongs to the type-I restriction system S methylase family.</text>
</comment>
<dbReference type="PANTHER" id="PTHR30408">
    <property type="entry name" value="TYPE-1 RESTRICTION ENZYME ECOKI SPECIFICITY PROTEIN"/>
    <property type="match status" value="1"/>
</dbReference>
<dbReference type="Pfam" id="PF01420">
    <property type="entry name" value="Methylase_S"/>
    <property type="match status" value="2"/>
</dbReference>
<accession>A0A150MST8</accession>
<dbReference type="SUPFAM" id="SSF116734">
    <property type="entry name" value="DNA methylase specificity domain"/>
    <property type="match status" value="2"/>
</dbReference>
<dbReference type="PANTHER" id="PTHR30408:SF13">
    <property type="entry name" value="TYPE I RESTRICTION ENZYME HINDI SPECIFICITY SUBUNIT"/>
    <property type="match status" value="1"/>
</dbReference>
<proteinExistence type="inferred from homology"/>
<dbReference type="REBASE" id="149660">
    <property type="entry name" value="S.Gto4110ORF3752P"/>
</dbReference>
<evidence type="ECO:0000313" key="5">
    <source>
        <dbReference type="EMBL" id="KYD27547.1"/>
    </source>
</evidence>
<evidence type="ECO:0000313" key="6">
    <source>
        <dbReference type="Proteomes" id="UP000075324"/>
    </source>
</evidence>
<dbReference type="GO" id="GO:0009307">
    <property type="term" value="P:DNA restriction-modification system"/>
    <property type="evidence" value="ECO:0007669"/>
    <property type="project" value="UniProtKB-KW"/>
</dbReference>
<dbReference type="GO" id="GO:0003677">
    <property type="term" value="F:DNA binding"/>
    <property type="evidence" value="ECO:0007669"/>
    <property type="project" value="UniProtKB-KW"/>
</dbReference>
<evidence type="ECO:0000256" key="2">
    <source>
        <dbReference type="ARBA" id="ARBA00022747"/>
    </source>
</evidence>
<dbReference type="EMBL" id="LQYW01000097">
    <property type="protein sequence ID" value="KYD27547.1"/>
    <property type="molecule type" value="Genomic_DNA"/>
</dbReference>
<feature type="domain" description="Type I restriction modification DNA specificity" evidence="4">
    <location>
        <begin position="207"/>
        <end position="387"/>
    </location>
</feature>
<organism evidence="5 6">
    <name type="scientific">Parageobacillus toebii</name>
    <dbReference type="NCBI Taxonomy" id="153151"/>
    <lineage>
        <taxon>Bacteria</taxon>
        <taxon>Bacillati</taxon>
        <taxon>Bacillota</taxon>
        <taxon>Bacilli</taxon>
        <taxon>Bacillales</taxon>
        <taxon>Anoxybacillaceae</taxon>
        <taxon>Parageobacillus</taxon>
    </lineage>
</organism>
<name>A0A150MST8_9BACL</name>
<keyword evidence="3" id="KW-0238">DNA-binding</keyword>
<keyword evidence="2" id="KW-0680">Restriction system</keyword>
<evidence type="ECO:0000256" key="3">
    <source>
        <dbReference type="ARBA" id="ARBA00023125"/>
    </source>
</evidence>
<comment type="caution">
    <text evidence="5">The sequence shown here is derived from an EMBL/GenBank/DDBJ whole genome shotgun (WGS) entry which is preliminary data.</text>
</comment>
<feature type="domain" description="Type I restriction modification DNA specificity" evidence="4">
    <location>
        <begin position="2"/>
        <end position="176"/>
    </location>
</feature>
<gene>
    <name evidence="5" type="ORF">B4110_3753</name>
</gene>
<sequence>MNEWKEVRLGEVVQINPESLTKDYPFNVIDYIDISSVGTGELRETTQYPISEAPSRAKRLVRAGDTILSTVRPNRRSFLYLKKPKENQVVSTGFAVLRATEKINSRYLYYLISDQKFTDYLVSQEQGAAYPAVSIDSIKNAIVLLPDLETQEKIASILGSIDDKIELNVEMNKTLEEMAMTLYKHWFVDFGPFQDGEFVESELGMIPKGWEVVSLGNLIEIKHGYAFKSKYFSESGDYIVLTPGNFKENGGIKSKGEKEKFYNGDFPKQYLLNEGDLLVVMTDLVAEAPLLGSPAFINENDKYLHNQRLGKVILKDENQTDIFYIYETLNSPYVRNIIRAGASGTTVKHTSPSRIKEIKVINPPSEIQKQFGQYLSGFFNLIKNNEKEVRDLQATRDFLLPRLLSGEIDVSQAEKQVEEVL</sequence>
<dbReference type="RefSeq" id="WP_062678561.1">
    <property type="nucleotide sequence ID" value="NZ_LQYW01000097.1"/>
</dbReference>
<evidence type="ECO:0000256" key="1">
    <source>
        <dbReference type="ARBA" id="ARBA00010923"/>
    </source>
</evidence>
<reference evidence="5 6" key="1">
    <citation type="submission" date="2016-01" db="EMBL/GenBank/DDBJ databases">
        <title>Draft Genome Sequences of Seven Thermophilic Sporeformers Isolated from Foods.</title>
        <authorList>
            <person name="Berendsen E.M."/>
            <person name="Wells-Bennik M.H."/>
            <person name="Krawcyk A.O."/>
            <person name="De Jong A."/>
            <person name="Holsappel S."/>
            <person name="Eijlander R.T."/>
            <person name="Kuipers O.P."/>
        </authorList>
    </citation>
    <scope>NUCLEOTIDE SEQUENCE [LARGE SCALE GENOMIC DNA]</scope>
    <source>
        <strain evidence="5 6">B4110</strain>
    </source>
</reference>
<dbReference type="PATRIC" id="fig|153151.4.peg.297"/>
<keyword evidence="5" id="KW-0378">Hydrolase</keyword>
<protein>
    <submittedName>
        <fullName evidence="5">Type I restriction-modification system, specificity subunit S</fullName>
        <ecNumber evidence="5">3.1.21.3</ecNumber>
    </submittedName>
</protein>
<dbReference type="CDD" id="cd17278">
    <property type="entry name" value="RMtype1_S_LdeBORF1052P-TRD2-CR2"/>
    <property type="match status" value="1"/>
</dbReference>
<dbReference type="Gene3D" id="3.90.220.20">
    <property type="entry name" value="DNA methylase specificity domains"/>
    <property type="match status" value="2"/>
</dbReference>
<dbReference type="InterPro" id="IPR052021">
    <property type="entry name" value="Type-I_RS_S_subunit"/>
</dbReference>